<feature type="compositionally biased region" description="Polar residues" evidence="1">
    <location>
        <begin position="129"/>
        <end position="147"/>
    </location>
</feature>
<comment type="caution">
    <text evidence="2">The sequence shown here is derived from an EMBL/GenBank/DDBJ whole genome shotgun (WGS) entry which is preliminary data.</text>
</comment>
<feature type="region of interest" description="Disordered" evidence="1">
    <location>
        <begin position="1"/>
        <end position="44"/>
    </location>
</feature>
<reference evidence="2" key="1">
    <citation type="journal article" date="2023" name="Mol. Phylogenet. Evol.">
        <title>Genome-scale phylogeny and comparative genomics of the fungal order Sordariales.</title>
        <authorList>
            <person name="Hensen N."/>
            <person name="Bonometti L."/>
            <person name="Westerberg I."/>
            <person name="Brannstrom I.O."/>
            <person name="Guillou S."/>
            <person name="Cros-Aarteil S."/>
            <person name="Calhoun S."/>
            <person name="Haridas S."/>
            <person name="Kuo A."/>
            <person name="Mondo S."/>
            <person name="Pangilinan J."/>
            <person name="Riley R."/>
            <person name="LaButti K."/>
            <person name="Andreopoulos B."/>
            <person name="Lipzen A."/>
            <person name="Chen C."/>
            <person name="Yan M."/>
            <person name="Daum C."/>
            <person name="Ng V."/>
            <person name="Clum A."/>
            <person name="Steindorff A."/>
            <person name="Ohm R.A."/>
            <person name="Martin F."/>
            <person name="Silar P."/>
            <person name="Natvig D.O."/>
            <person name="Lalanne C."/>
            <person name="Gautier V."/>
            <person name="Ament-Velasquez S.L."/>
            <person name="Kruys A."/>
            <person name="Hutchinson M.I."/>
            <person name="Powell A.J."/>
            <person name="Barry K."/>
            <person name="Miller A.N."/>
            <person name="Grigoriev I.V."/>
            <person name="Debuchy R."/>
            <person name="Gladieux P."/>
            <person name="Hiltunen Thoren M."/>
            <person name="Johannesson H."/>
        </authorList>
    </citation>
    <scope>NUCLEOTIDE SEQUENCE</scope>
    <source>
        <strain evidence="2">CBS 141.50</strain>
    </source>
</reference>
<feature type="region of interest" description="Disordered" evidence="1">
    <location>
        <begin position="108"/>
        <end position="167"/>
    </location>
</feature>
<feature type="region of interest" description="Disordered" evidence="1">
    <location>
        <begin position="270"/>
        <end position="301"/>
    </location>
</feature>
<feature type="region of interest" description="Disordered" evidence="1">
    <location>
        <begin position="465"/>
        <end position="508"/>
    </location>
</feature>
<sequence>MSSHSGPATLPRGFRCPDLEAPRTPEPFPETDDVQIPSPPKPRLKLRRRVVSQLTAPTQHFLASVAAADVPIPSIEEPQIAPDDYDMNGTCPFPEFRCDDDEVDMNFLRPQGRGLPAPKTPVPELETSLPASQYPNWTIDSISSVESTPEPDYESSRPSTSRSTQTSASLFSRFSMASDDDHYDHFGDEIQEDKDNHLVPVEENAPVQERSGPRGKARKAPWTKAMSDHLWSTFMLYLQDPKVTPFRMGKSCIPPEGVCSRVAREAKRSWKGSKAISKAASSSEGRKSGSATPTADSSGTFIQWPHTCAATRAHLRDLCKSKAGSRTNKYRFTSRHITPFTQATPRQWNRQSAAPGRSPAPFTTQDMSMSLALSTSESMQPNGPLAQLAAHNPSEPAELGQPALAPAPAPAPASAPLAGQALGTFEGEPSFAERQRLGSPFGASSYGPSSSGSLAAVLGLSGSIPRRQSQTVGPRRTLQSPVRLSRSGTQKRRHTQSGVPRKRPSIGSDLWLDPGFKAAMAAAGVTQAQEATTPTRNEFMIPKIPSVPTLSLSTSMPNVAAQLDDSALPAPPPRLGSPFTAKRSSFSFPHRVHRAHQGGSIDLGVLGRPYATMQQLSTTDSSNLAPVPARHNNTLVDRLAYIDQRLKELRQREANPRSYGGL</sequence>
<feature type="compositionally biased region" description="Low complexity" evidence="1">
    <location>
        <begin position="272"/>
        <end position="283"/>
    </location>
</feature>
<feature type="region of interest" description="Disordered" evidence="1">
    <location>
        <begin position="182"/>
        <end position="221"/>
    </location>
</feature>
<feature type="compositionally biased region" description="Basic and acidic residues" evidence="1">
    <location>
        <begin position="182"/>
        <end position="197"/>
    </location>
</feature>
<gene>
    <name evidence="2" type="ORF">C8A04DRAFT_38964</name>
</gene>
<feature type="compositionally biased region" description="Low complexity" evidence="1">
    <location>
        <begin position="156"/>
        <end position="167"/>
    </location>
</feature>
<dbReference type="AlphaFoldDB" id="A0AAN6UYQ8"/>
<dbReference type="GeneID" id="87821016"/>
<feature type="compositionally biased region" description="Polar residues" evidence="1">
    <location>
        <begin position="466"/>
        <end position="488"/>
    </location>
</feature>
<feature type="compositionally biased region" description="Basic residues" evidence="1">
    <location>
        <begin position="489"/>
        <end position="504"/>
    </location>
</feature>
<reference evidence="2" key="2">
    <citation type="submission" date="2023-05" db="EMBL/GenBank/DDBJ databases">
        <authorList>
            <consortium name="Lawrence Berkeley National Laboratory"/>
            <person name="Steindorff A."/>
            <person name="Hensen N."/>
            <person name="Bonometti L."/>
            <person name="Westerberg I."/>
            <person name="Brannstrom I.O."/>
            <person name="Guillou S."/>
            <person name="Cros-Aarteil S."/>
            <person name="Calhoun S."/>
            <person name="Haridas S."/>
            <person name="Kuo A."/>
            <person name="Mondo S."/>
            <person name="Pangilinan J."/>
            <person name="Riley R."/>
            <person name="Labutti K."/>
            <person name="Andreopoulos B."/>
            <person name="Lipzen A."/>
            <person name="Chen C."/>
            <person name="Yanf M."/>
            <person name="Daum C."/>
            <person name="Ng V."/>
            <person name="Clum A."/>
            <person name="Ohm R."/>
            <person name="Martin F."/>
            <person name="Silar P."/>
            <person name="Natvig D."/>
            <person name="Lalanne C."/>
            <person name="Gautier V."/>
            <person name="Ament-Velasquez S.L."/>
            <person name="Kruys A."/>
            <person name="Hutchinson M.I."/>
            <person name="Powell A.J."/>
            <person name="Barry K."/>
            <person name="Miller A.N."/>
            <person name="Grigoriev I.V."/>
            <person name="Debuchy R."/>
            <person name="Gladieux P."/>
            <person name="Thoren M.H."/>
            <person name="Johannesson H."/>
        </authorList>
    </citation>
    <scope>NUCLEOTIDE SEQUENCE</scope>
    <source>
        <strain evidence="2">CBS 141.50</strain>
    </source>
</reference>
<dbReference type="Proteomes" id="UP001302676">
    <property type="component" value="Unassembled WGS sequence"/>
</dbReference>
<name>A0AAN6UYQ8_9PEZI</name>
<proteinExistence type="predicted"/>
<evidence type="ECO:0000313" key="3">
    <source>
        <dbReference type="Proteomes" id="UP001302676"/>
    </source>
</evidence>
<keyword evidence="3" id="KW-1185">Reference proteome</keyword>
<feature type="compositionally biased region" description="Polar residues" evidence="1">
    <location>
        <begin position="289"/>
        <end position="301"/>
    </location>
</feature>
<dbReference type="EMBL" id="MU853609">
    <property type="protein sequence ID" value="KAK4141568.1"/>
    <property type="molecule type" value="Genomic_DNA"/>
</dbReference>
<evidence type="ECO:0000256" key="1">
    <source>
        <dbReference type="SAM" id="MobiDB-lite"/>
    </source>
</evidence>
<dbReference type="RefSeq" id="XP_062634939.1">
    <property type="nucleotide sequence ID" value="XM_062784403.1"/>
</dbReference>
<feature type="compositionally biased region" description="Polar residues" evidence="1">
    <location>
        <begin position="335"/>
        <end position="352"/>
    </location>
</feature>
<feature type="compositionally biased region" description="Polar residues" evidence="1">
    <location>
        <begin position="361"/>
        <end position="381"/>
    </location>
</feature>
<accession>A0AAN6UYQ8</accession>
<organism evidence="2 3">
    <name type="scientific">Dichotomopilus funicola</name>
    <dbReference type="NCBI Taxonomy" id="1934379"/>
    <lineage>
        <taxon>Eukaryota</taxon>
        <taxon>Fungi</taxon>
        <taxon>Dikarya</taxon>
        <taxon>Ascomycota</taxon>
        <taxon>Pezizomycotina</taxon>
        <taxon>Sordariomycetes</taxon>
        <taxon>Sordariomycetidae</taxon>
        <taxon>Sordariales</taxon>
        <taxon>Chaetomiaceae</taxon>
        <taxon>Dichotomopilus</taxon>
    </lineage>
</organism>
<feature type="region of interest" description="Disordered" evidence="1">
    <location>
        <begin position="330"/>
        <end position="417"/>
    </location>
</feature>
<evidence type="ECO:0000313" key="2">
    <source>
        <dbReference type="EMBL" id="KAK4141568.1"/>
    </source>
</evidence>
<protein>
    <submittedName>
        <fullName evidence="2">Uncharacterized protein</fullName>
    </submittedName>
</protein>
<feature type="compositionally biased region" description="Low complexity" evidence="1">
    <location>
        <begin position="395"/>
        <end position="404"/>
    </location>
</feature>